<evidence type="ECO:0000313" key="3">
    <source>
        <dbReference type="EMBL" id="TEB22003.1"/>
    </source>
</evidence>
<evidence type="ECO:0000313" key="4">
    <source>
        <dbReference type="Proteomes" id="UP000298030"/>
    </source>
</evidence>
<feature type="transmembrane region" description="Helical" evidence="2">
    <location>
        <begin position="84"/>
        <end position="108"/>
    </location>
</feature>
<dbReference type="EMBL" id="QPFP01000099">
    <property type="protein sequence ID" value="TEB22003.1"/>
    <property type="molecule type" value="Genomic_DNA"/>
</dbReference>
<feature type="transmembrane region" description="Helical" evidence="2">
    <location>
        <begin position="129"/>
        <end position="151"/>
    </location>
</feature>
<accession>A0A4Y7SJH2</accession>
<protein>
    <submittedName>
        <fullName evidence="3">Uncharacterized protein</fullName>
    </submittedName>
</protein>
<proteinExistence type="predicted"/>
<keyword evidence="4" id="KW-1185">Reference proteome</keyword>
<dbReference type="OrthoDB" id="2796825at2759"/>
<dbReference type="AlphaFoldDB" id="A0A4Y7SJH2"/>
<keyword evidence="2" id="KW-1133">Transmembrane helix</keyword>
<dbReference type="Proteomes" id="UP000298030">
    <property type="component" value="Unassembled WGS sequence"/>
</dbReference>
<name>A0A4Y7SJH2_COPMI</name>
<feature type="transmembrane region" description="Helical" evidence="2">
    <location>
        <begin position="48"/>
        <end position="72"/>
    </location>
</feature>
<keyword evidence="2" id="KW-0812">Transmembrane</keyword>
<feature type="transmembrane region" description="Helical" evidence="2">
    <location>
        <begin position="157"/>
        <end position="179"/>
    </location>
</feature>
<feature type="region of interest" description="Disordered" evidence="1">
    <location>
        <begin position="204"/>
        <end position="223"/>
    </location>
</feature>
<sequence>MTLGSPSSTPLIPWWAHLSTMCNIIVILLGDGVLIYRCYFIWQYRRWVIIMPSMVLFASFVMAIVAFAANIGTNSLKPSYNTLFSTWIALSVASNTMSTGMIAGKLVWERRKLSKALQASHLVKYTTATAILIESALPLALAGIVSSIVFAQRANPTLIMVFPGIWICLSGLCPQLIIFRVAIGNSYKGDLEGNENVSHSIQFASSRPGVSQSTSSPHSTGLA</sequence>
<evidence type="ECO:0000256" key="2">
    <source>
        <dbReference type="SAM" id="Phobius"/>
    </source>
</evidence>
<comment type="caution">
    <text evidence="3">The sequence shown here is derived from an EMBL/GenBank/DDBJ whole genome shotgun (WGS) entry which is preliminary data.</text>
</comment>
<organism evidence="3 4">
    <name type="scientific">Coprinellus micaceus</name>
    <name type="common">Glistening ink-cap mushroom</name>
    <name type="synonym">Coprinus micaceus</name>
    <dbReference type="NCBI Taxonomy" id="71717"/>
    <lineage>
        <taxon>Eukaryota</taxon>
        <taxon>Fungi</taxon>
        <taxon>Dikarya</taxon>
        <taxon>Basidiomycota</taxon>
        <taxon>Agaricomycotina</taxon>
        <taxon>Agaricomycetes</taxon>
        <taxon>Agaricomycetidae</taxon>
        <taxon>Agaricales</taxon>
        <taxon>Agaricineae</taxon>
        <taxon>Psathyrellaceae</taxon>
        <taxon>Coprinellus</taxon>
    </lineage>
</organism>
<feature type="transmembrane region" description="Helical" evidence="2">
    <location>
        <begin position="12"/>
        <end position="36"/>
    </location>
</feature>
<reference evidence="3 4" key="1">
    <citation type="journal article" date="2019" name="Nat. Ecol. Evol.">
        <title>Megaphylogeny resolves global patterns of mushroom evolution.</title>
        <authorList>
            <person name="Varga T."/>
            <person name="Krizsan K."/>
            <person name="Foldi C."/>
            <person name="Dima B."/>
            <person name="Sanchez-Garcia M."/>
            <person name="Sanchez-Ramirez S."/>
            <person name="Szollosi G.J."/>
            <person name="Szarkandi J.G."/>
            <person name="Papp V."/>
            <person name="Albert L."/>
            <person name="Andreopoulos W."/>
            <person name="Angelini C."/>
            <person name="Antonin V."/>
            <person name="Barry K.W."/>
            <person name="Bougher N.L."/>
            <person name="Buchanan P."/>
            <person name="Buyck B."/>
            <person name="Bense V."/>
            <person name="Catcheside P."/>
            <person name="Chovatia M."/>
            <person name="Cooper J."/>
            <person name="Damon W."/>
            <person name="Desjardin D."/>
            <person name="Finy P."/>
            <person name="Geml J."/>
            <person name="Haridas S."/>
            <person name="Hughes K."/>
            <person name="Justo A."/>
            <person name="Karasinski D."/>
            <person name="Kautmanova I."/>
            <person name="Kiss B."/>
            <person name="Kocsube S."/>
            <person name="Kotiranta H."/>
            <person name="LaButti K.M."/>
            <person name="Lechner B.E."/>
            <person name="Liimatainen K."/>
            <person name="Lipzen A."/>
            <person name="Lukacs Z."/>
            <person name="Mihaltcheva S."/>
            <person name="Morgado L.N."/>
            <person name="Niskanen T."/>
            <person name="Noordeloos M.E."/>
            <person name="Ohm R.A."/>
            <person name="Ortiz-Santana B."/>
            <person name="Ovrebo C."/>
            <person name="Racz N."/>
            <person name="Riley R."/>
            <person name="Savchenko A."/>
            <person name="Shiryaev A."/>
            <person name="Soop K."/>
            <person name="Spirin V."/>
            <person name="Szebenyi C."/>
            <person name="Tomsovsky M."/>
            <person name="Tulloss R.E."/>
            <person name="Uehling J."/>
            <person name="Grigoriev I.V."/>
            <person name="Vagvolgyi C."/>
            <person name="Papp T."/>
            <person name="Martin F.M."/>
            <person name="Miettinen O."/>
            <person name="Hibbett D.S."/>
            <person name="Nagy L.G."/>
        </authorList>
    </citation>
    <scope>NUCLEOTIDE SEQUENCE [LARGE SCALE GENOMIC DNA]</scope>
    <source>
        <strain evidence="3 4">FP101781</strain>
    </source>
</reference>
<gene>
    <name evidence="3" type="ORF">FA13DRAFT_1528374</name>
</gene>
<evidence type="ECO:0000256" key="1">
    <source>
        <dbReference type="SAM" id="MobiDB-lite"/>
    </source>
</evidence>
<keyword evidence="2" id="KW-0472">Membrane</keyword>